<keyword evidence="9" id="KW-0325">Glycoprotein</keyword>
<keyword evidence="5 10" id="KW-0812">Transmembrane</keyword>
<keyword evidence="6 10" id="KW-0256">Endoplasmic reticulum</keyword>
<evidence type="ECO:0000256" key="10">
    <source>
        <dbReference type="RuleBase" id="RU366056"/>
    </source>
</evidence>
<dbReference type="InterPro" id="IPR013233">
    <property type="entry name" value="PIG-X/PBN1"/>
</dbReference>
<dbReference type="InterPro" id="IPR040039">
    <property type="entry name" value="PIGX"/>
</dbReference>
<evidence type="ECO:0000313" key="12">
    <source>
        <dbReference type="Proteomes" id="UP000694421"/>
    </source>
</evidence>
<evidence type="ECO:0000256" key="6">
    <source>
        <dbReference type="ARBA" id="ARBA00022824"/>
    </source>
</evidence>
<comment type="function">
    <text evidence="10">Stabilizing subunit of the glycosylphosphatidylinositol-mannosyltransferase I complex which catalyzes the transfer of the first mannose, via an alpha-1,4 bond from a dolichol-phosphate-mannose (Dol-P-Man) to the glucosaminyl acyl phosphatidylinositol (GlcN-(acyl)PI) intermediate to generate alpha-D-Man-(1-&gt;4)-alpha-D-GlcN-(1-&gt;6)-(1-radyl,2-acyl-sn-glycero-3-phospho)-2-acyl-inositol and participates in the sixth step of the glycosylphosphatidylinositol-anchor biosynthesis. Probably acts by stabilizing the mannosyltransferase PIGM.</text>
</comment>
<dbReference type="Ensembl" id="ENSSMRT00000033668.1">
    <property type="protein sequence ID" value="ENSSMRP00000028864.1"/>
    <property type="gene ID" value="ENSSMRG00000022207.1"/>
</dbReference>
<evidence type="ECO:0000256" key="3">
    <source>
        <dbReference type="ARBA" id="ARBA00010345"/>
    </source>
</evidence>
<dbReference type="PANTHER" id="PTHR28650:SF1">
    <property type="entry name" value="PHOSPHATIDYLINOSITOL-GLYCAN BIOSYNTHESIS CLASS X PROTEIN"/>
    <property type="match status" value="1"/>
</dbReference>
<protein>
    <recommendedName>
        <fullName evidence="10">Phosphatidylinositol-glycan biosynthesis class X protein</fullName>
    </recommendedName>
</protein>
<evidence type="ECO:0000313" key="11">
    <source>
        <dbReference type="Ensembl" id="ENSSMRP00000028864.1"/>
    </source>
</evidence>
<dbReference type="UniPathway" id="UPA00196"/>
<keyword evidence="7 10" id="KW-1133">Transmembrane helix</keyword>
<dbReference type="GeneTree" id="ENSGT00390000017679"/>
<keyword evidence="4 10" id="KW-0337">GPI-anchor biosynthesis</keyword>
<comment type="similarity">
    <text evidence="3 10">Belongs to the PIGX family.</text>
</comment>
<organism evidence="11 12">
    <name type="scientific">Salvator merianae</name>
    <name type="common">Argentine black and white tegu</name>
    <name type="synonym">Tupinambis merianae</name>
    <dbReference type="NCBI Taxonomy" id="96440"/>
    <lineage>
        <taxon>Eukaryota</taxon>
        <taxon>Metazoa</taxon>
        <taxon>Chordata</taxon>
        <taxon>Craniata</taxon>
        <taxon>Vertebrata</taxon>
        <taxon>Euteleostomi</taxon>
        <taxon>Lepidosauria</taxon>
        <taxon>Squamata</taxon>
        <taxon>Bifurcata</taxon>
        <taxon>Unidentata</taxon>
        <taxon>Episquamata</taxon>
        <taxon>Laterata</taxon>
        <taxon>Teiioidea</taxon>
        <taxon>Teiidae</taxon>
        <taxon>Salvator</taxon>
    </lineage>
</organism>
<reference evidence="11" key="2">
    <citation type="submission" date="2025-09" db="UniProtKB">
        <authorList>
            <consortium name="Ensembl"/>
        </authorList>
    </citation>
    <scope>IDENTIFICATION</scope>
</reference>
<reference evidence="11" key="1">
    <citation type="submission" date="2025-08" db="UniProtKB">
        <authorList>
            <consortium name="Ensembl"/>
        </authorList>
    </citation>
    <scope>IDENTIFICATION</scope>
</reference>
<sequence>MSLQEKKVFLDRNISSFWIVCFLCMSEWIYAQNTCPVIMQQLLNDGFHRNLLTRINFGTTDESIEHCTVALKVLLPKGLYVDPYELTSLQRHNITEGLVITDNVDLESPEYLSSDISVLVYMKPDPECFSCFRALLPLHCRYHRPAENGNISIGLESPEILIHCQETFLSLECLKETEIEAPCSLDSMRMCYWDSVKLQSENKELKLQIPVGLKYHFMPVCIITLLTTILCSGLILSALYMHGSFYFVKSSQ</sequence>
<dbReference type="Proteomes" id="UP000694421">
    <property type="component" value="Unplaced"/>
</dbReference>
<evidence type="ECO:0000256" key="9">
    <source>
        <dbReference type="ARBA" id="ARBA00023180"/>
    </source>
</evidence>
<dbReference type="GO" id="GO:0006506">
    <property type="term" value="P:GPI anchor biosynthetic process"/>
    <property type="evidence" value="ECO:0007669"/>
    <property type="project" value="UniProtKB-UniPathway"/>
</dbReference>
<accession>A0A8D0EBA6</accession>
<evidence type="ECO:0000256" key="1">
    <source>
        <dbReference type="ARBA" id="ARBA00004389"/>
    </source>
</evidence>
<evidence type="ECO:0000256" key="8">
    <source>
        <dbReference type="ARBA" id="ARBA00023136"/>
    </source>
</evidence>
<evidence type="ECO:0000256" key="4">
    <source>
        <dbReference type="ARBA" id="ARBA00022502"/>
    </source>
</evidence>
<evidence type="ECO:0000256" key="5">
    <source>
        <dbReference type="ARBA" id="ARBA00022692"/>
    </source>
</evidence>
<dbReference type="OMA" id="ALSKYMW"/>
<feature type="transmembrane region" description="Helical" evidence="10">
    <location>
        <begin position="217"/>
        <end position="241"/>
    </location>
</feature>
<proteinExistence type="inferred from homology"/>
<dbReference type="GO" id="GO:0005789">
    <property type="term" value="C:endoplasmic reticulum membrane"/>
    <property type="evidence" value="ECO:0007669"/>
    <property type="project" value="UniProtKB-SubCell"/>
</dbReference>
<keyword evidence="8 10" id="KW-0472">Membrane</keyword>
<name>A0A8D0EBA6_SALMN</name>
<comment type="subcellular location">
    <subcellularLocation>
        <location evidence="1 10">Endoplasmic reticulum membrane</location>
        <topology evidence="1 10">Single-pass membrane protein</topology>
    </subcellularLocation>
</comment>
<keyword evidence="12" id="KW-1185">Reference proteome</keyword>
<comment type="pathway">
    <text evidence="2 10">Glycolipid biosynthesis; glycosylphosphatidylinositol-anchor biosynthesis.</text>
</comment>
<dbReference type="AlphaFoldDB" id="A0A8D0EBA6"/>
<dbReference type="Pfam" id="PF08320">
    <property type="entry name" value="PIG-X"/>
    <property type="match status" value="1"/>
</dbReference>
<evidence type="ECO:0000256" key="7">
    <source>
        <dbReference type="ARBA" id="ARBA00022989"/>
    </source>
</evidence>
<evidence type="ECO:0000256" key="2">
    <source>
        <dbReference type="ARBA" id="ARBA00004687"/>
    </source>
</evidence>
<dbReference type="PANTHER" id="PTHR28650">
    <property type="entry name" value="PHOSPHATIDYLINOSITOL-GLYCAN BIOSYNTHESIS CLASS X PROTEIN"/>
    <property type="match status" value="1"/>
</dbReference>
<dbReference type="SMART" id="SM00780">
    <property type="entry name" value="PIG-X"/>
    <property type="match status" value="1"/>
</dbReference>